<name>B4G818_DROPE</name>
<dbReference type="HOGENOM" id="CLU_1200929_0_0_1"/>
<dbReference type="AlphaFoldDB" id="B4G818"/>
<evidence type="ECO:0000313" key="2">
    <source>
        <dbReference type="Proteomes" id="UP000008744"/>
    </source>
</evidence>
<sequence>MSLDSDDVRRPPRRAGLHSSVIWLQEQARIQREASTFKAAREREGRKRAHLKRFVHDVCRAARDSHRTMQAVLREILQDLRDVISYVIEELRRAPRGLSMEEFASRLPLFPFRNPLTYQSLLGFLLSSVSEAMRQRPIDIGSAGDGERLVVSVDLVDVDVPPEALDPDEAAGIPQDEYRRIRFVSFVTLSLRATVRFNQSIERVFRNQYTYYSFLFANIHRFAEVPPITHQ</sequence>
<organism evidence="2">
    <name type="scientific">Drosophila persimilis</name>
    <name type="common">Fruit fly</name>
    <dbReference type="NCBI Taxonomy" id="7234"/>
    <lineage>
        <taxon>Eukaryota</taxon>
        <taxon>Metazoa</taxon>
        <taxon>Ecdysozoa</taxon>
        <taxon>Arthropoda</taxon>
        <taxon>Hexapoda</taxon>
        <taxon>Insecta</taxon>
        <taxon>Pterygota</taxon>
        <taxon>Neoptera</taxon>
        <taxon>Endopterygota</taxon>
        <taxon>Diptera</taxon>
        <taxon>Brachycera</taxon>
        <taxon>Muscomorpha</taxon>
        <taxon>Ephydroidea</taxon>
        <taxon>Drosophilidae</taxon>
        <taxon>Drosophila</taxon>
        <taxon>Sophophora</taxon>
    </lineage>
</organism>
<evidence type="ECO:0000313" key="1">
    <source>
        <dbReference type="EMBL" id="EDW28498.1"/>
    </source>
</evidence>
<proteinExistence type="predicted"/>
<accession>B4G818</accession>
<dbReference type="OMA" id="VIWLQEQ"/>
<dbReference type="Proteomes" id="UP000008744">
    <property type="component" value="Unassembled WGS sequence"/>
</dbReference>
<keyword evidence="2" id="KW-1185">Reference proteome</keyword>
<reference evidence="1 2" key="1">
    <citation type="journal article" date="2007" name="Nature">
        <title>Evolution of genes and genomes on the Drosophila phylogeny.</title>
        <authorList>
            <consortium name="Drosophila 12 Genomes Consortium"/>
            <person name="Clark A.G."/>
            <person name="Eisen M.B."/>
            <person name="Smith D.R."/>
            <person name="Bergman C.M."/>
            <person name="Oliver B."/>
            <person name="Markow T.A."/>
            <person name="Kaufman T.C."/>
            <person name="Kellis M."/>
            <person name="Gelbart W."/>
            <person name="Iyer V.N."/>
            <person name="Pollard D.A."/>
            <person name="Sackton T.B."/>
            <person name="Larracuente A.M."/>
            <person name="Singh N.D."/>
            <person name="Abad J.P."/>
            <person name="Abt D.N."/>
            <person name="Adryan B."/>
            <person name="Aguade M."/>
            <person name="Akashi H."/>
            <person name="Anderson W.W."/>
            <person name="Aquadro C.F."/>
            <person name="Ardell D.H."/>
            <person name="Arguello R."/>
            <person name="Artieri C.G."/>
            <person name="Barbash D.A."/>
            <person name="Barker D."/>
            <person name="Barsanti P."/>
            <person name="Batterham P."/>
            <person name="Batzoglou S."/>
            <person name="Begun D."/>
            <person name="Bhutkar A."/>
            <person name="Blanco E."/>
            <person name="Bosak S.A."/>
            <person name="Bradley R.K."/>
            <person name="Brand A.D."/>
            <person name="Brent M.R."/>
            <person name="Brooks A.N."/>
            <person name="Brown R.H."/>
            <person name="Butlin R.K."/>
            <person name="Caggese C."/>
            <person name="Calvi B.R."/>
            <person name="Bernardo de Carvalho A."/>
            <person name="Caspi A."/>
            <person name="Castrezana S."/>
            <person name="Celniker S.E."/>
            <person name="Chang J.L."/>
            <person name="Chapple C."/>
            <person name="Chatterji S."/>
            <person name="Chinwalla A."/>
            <person name="Civetta A."/>
            <person name="Clifton S.W."/>
            <person name="Comeron J.M."/>
            <person name="Costello J.C."/>
            <person name="Coyne J.A."/>
            <person name="Daub J."/>
            <person name="David R.G."/>
            <person name="Delcher A.L."/>
            <person name="Delehaunty K."/>
            <person name="Do C.B."/>
            <person name="Ebling H."/>
            <person name="Edwards K."/>
            <person name="Eickbush T."/>
            <person name="Evans J.D."/>
            <person name="Filipski A."/>
            <person name="Findeiss S."/>
            <person name="Freyhult E."/>
            <person name="Fulton L."/>
            <person name="Fulton R."/>
            <person name="Garcia A.C."/>
            <person name="Gardiner A."/>
            <person name="Garfield D.A."/>
            <person name="Garvin B.E."/>
            <person name="Gibson G."/>
            <person name="Gilbert D."/>
            <person name="Gnerre S."/>
            <person name="Godfrey J."/>
            <person name="Good R."/>
            <person name="Gotea V."/>
            <person name="Gravely B."/>
            <person name="Greenberg A.J."/>
            <person name="Griffiths-Jones S."/>
            <person name="Gross S."/>
            <person name="Guigo R."/>
            <person name="Gustafson E.A."/>
            <person name="Haerty W."/>
            <person name="Hahn M.W."/>
            <person name="Halligan D.L."/>
            <person name="Halpern A.L."/>
            <person name="Halter G.M."/>
            <person name="Han M.V."/>
            <person name="Heger A."/>
            <person name="Hillier L."/>
            <person name="Hinrichs A.S."/>
            <person name="Holmes I."/>
            <person name="Hoskins R.A."/>
            <person name="Hubisz M.J."/>
            <person name="Hultmark D."/>
            <person name="Huntley M.A."/>
            <person name="Jaffe D.B."/>
            <person name="Jagadeeshan S."/>
            <person name="Jeck W.R."/>
            <person name="Johnson J."/>
            <person name="Jones C.D."/>
            <person name="Jordan W.C."/>
            <person name="Karpen G.H."/>
            <person name="Kataoka E."/>
            <person name="Keightley P.D."/>
            <person name="Kheradpour P."/>
            <person name="Kirkness E.F."/>
            <person name="Koerich L.B."/>
            <person name="Kristiansen K."/>
            <person name="Kudrna D."/>
            <person name="Kulathinal R.J."/>
            <person name="Kumar S."/>
            <person name="Kwok R."/>
            <person name="Lander E."/>
            <person name="Langley C.H."/>
            <person name="Lapoint R."/>
            <person name="Lazzaro B.P."/>
            <person name="Lee S.J."/>
            <person name="Levesque L."/>
            <person name="Li R."/>
            <person name="Lin C.F."/>
            <person name="Lin M.F."/>
            <person name="Lindblad-Toh K."/>
            <person name="Llopart A."/>
            <person name="Long M."/>
            <person name="Low L."/>
            <person name="Lozovsky E."/>
            <person name="Lu J."/>
            <person name="Luo M."/>
            <person name="Machado C.A."/>
            <person name="Makalowski W."/>
            <person name="Marzo M."/>
            <person name="Matsuda M."/>
            <person name="Matzkin L."/>
            <person name="McAllister B."/>
            <person name="McBride C.S."/>
            <person name="McKernan B."/>
            <person name="McKernan K."/>
            <person name="Mendez-Lago M."/>
            <person name="Minx P."/>
            <person name="Mollenhauer M.U."/>
            <person name="Montooth K."/>
            <person name="Mount S.M."/>
            <person name="Mu X."/>
            <person name="Myers E."/>
            <person name="Negre B."/>
            <person name="Newfeld S."/>
            <person name="Nielsen R."/>
            <person name="Noor M.A."/>
            <person name="O'Grady P."/>
            <person name="Pachter L."/>
            <person name="Papaceit M."/>
            <person name="Parisi M.J."/>
            <person name="Parisi M."/>
            <person name="Parts L."/>
            <person name="Pedersen J.S."/>
            <person name="Pesole G."/>
            <person name="Phillippy A.M."/>
            <person name="Ponting C.P."/>
            <person name="Pop M."/>
            <person name="Porcelli D."/>
            <person name="Powell J.R."/>
            <person name="Prohaska S."/>
            <person name="Pruitt K."/>
            <person name="Puig M."/>
            <person name="Quesneville H."/>
            <person name="Ram K.R."/>
            <person name="Rand D."/>
            <person name="Rasmussen M.D."/>
            <person name="Reed L.K."/>
            <person name="Reenan R."/>
            <person name="Reily A."/>
            <person name="Remington K.A."/>
            <person name="Rieger T.T."/>
            <person name="Ritchie M.G."/>
            <person name="Robin C."/>
            <person name="Rogers Y.H."/>
            <person name="Rohde C."/>
            <person name="Rozas J."/>
            <person name="Rubenfield M.J."/>
            <person name="Ruiz A."/>
            <person name="Russo S."/>
            <person name="Salzberg S.L."/>
            <person name="Sanchez-Gracia A."/>
            <person name="Saranga D.J."/>
            <person name="Sato H."/>
            <person name="Schaeffer S.W."/>
            <person name="Schatz M.C."/>
            <person name="Schlenke T."/>
            <person name="Schwartz R."/>
            <person name="Segarra C."/>
            <person name="Singh R.S."/>
            <person name="Sirot L."/>
            <person name="Sirota M."/>
            <person name="Sisneros N.B."/>
            <person name="Smith C.D."/>
            <person name="Smith T.F."/>
            <person name="Spieth J."/>
            <person name="Stage D.E."/>
            <person name="Stark A."/>
            <person name="Stephan W."/>
            <person name="Strausberg R.L."/>
            <person name="Strempel S."/>
            <person name="Sturgill D."/>
            <person name="Sutton G."/>
            <person name="Sutton G.G."/>
            <person name="Tao W."/>
            <person name="Teichmann S."/>
            <person name="Tobari Y.N."/>
            <person name="Tomimura Y."/>
            <person name="Tsolas J.M."/>
            <person name="Valente V.L."/>
            <person name="Venter E."/>
            <person name="Venter J.C."/>
            <person name="Vicario S."/>
            <person name="Vieira F.G."/>
            <person name="Vilella A.J."/>
            <person name="Villasante A."/>
            <person name="Walenz B."/>
            <person name="Wang J."/>
            <person name="Wasserman M."/>
            <person name="Watts T."/>
            <person name="Wilson D."/>
            <person name="Wilson R.K."/>
            <person name="Wing R.A."/>
            <person name="Wolfner M.F."/>
            <person name="Wong A."/>
            <person name="Wong G.K."/>
            <person name="Wu C.I."/>
            <person name="Wu G."/>
            <person name="Yamamoto D."/>
            <person name="Yang H.P."/>
            <person name="Yang S.P."/>
            <person name="Yorke J.A."/>
            <person name="Yoshida K."/>
            <person name="Zdobnov E."/>
            <person name="Zhang P."/>
            <person name="Zhang Y."/>
            <person name="Zimin A.V."/>
            <person name="Baldwin J."/>
            <person name="Abdouelleil A."/>
            <person name="Abdulkadir J."/>
            <person name="Abebe A."/>
            <person name="Abera B."/>
            <person name="Abreu J."/>
            <person name="Acer S.C."/>
            <person name="Aftuck L."/>
            <person name="Alexander A."/>
            <person name="An P."/>
            <person name="Anderson E."/>
            <person name="Anderson S."/>
            <person name="Arachi H."/>
            <person name="Azer M."/>
            <person name="Bachantsang P."/>
            <person name="Barry A."/>
            <person name="Bayul T."/>
            <person name="Berlin A."/>
            <person name="Bessette D."/>
            <person name="Bloom T."/>
            <person name="Blye J."/>
            <person name="Boguslavskiy L."/>
            <person name="Bonnet C."/>
            <person name="Boukhgalter B."/>
            <person name="Bourzgui I."/>
            <person name="Brown A."/>
            <person name="Cahill P."/>
            <person name="Channer S."/>
            <person name="Cheshatsang Y."/>
            <person name="Chuda L."/>
            <person name="Citroen M."/>
            <person name="Collymore A."/>
            <person name="Cooke P."/>
            <person name="Costello M."/>
            <person name="D'Aco K."/>
            <person name="Daza R."/>
            <person name="De Haan G."/>
            <person name="DeGray S."/>
            <person name="DeMaso C."/>
            <person name="Dhargay N."/>
            <person name="Dooley K."/>
            <person name="Dooley E."/>
            <person name="Doricent M."/>
            <person name="Dorje P."/>
            <person name="Dorjee K."/>
            <person name="Dupes A."/>
            <person name="Elong R."/>
            <person name="Falk J."/>
            <person name="Farina A."/>
            <person name="Faro S."/>
            <person name="Ferguson D."/>
            <person name="Fisher S."/>
            <person name="Foley C.D."/>
            <person name="Franke A."/>
            <person name="Friedrich D."/>
            <person name="Gadbois L."/>
            <person name="Gearin G."/>
            <person name="Gearin C.R."/>
            <person name="Giannoukos G."/>
            <person name="Goode T."/>
            <person name="Graham J."/>
            <person name="Grandbois E."/>
            <person name="Grewal S."/>
            <person name="Gyaltsen K."/>
            <person name="Hafez N."/>
            <person name="Hagos B."/>
            <person name="Hall J."/>
            <person name="Henson C."/>
            <person name="Hollinger A."/>
            <person name="Honan T."/>
            <person name="Huard M.D."/>
            <person name="Hughes L."/>
            <person name="Hurhula B."/>
            <person name="Husby M.E."/>
            <person name="Kamat A."/>
            <person name="Kanga B."/>
            <person name="Kashin S."/>
            <person name="Khazanovich D."/>
            <person name="Kisner P."/>
            <person name="Lance K."/>
            <person name="Lara M."/>
            <person name="Lee W."/>
            <person name="Lennon N."/>
            <person name="Letendre F."/>
            <person name="LeVine R."/>
            <person name="Lipovsky A."/>
            <person name="Liu X."/>
            <person name="Liu J."/>
            <person name="Liu S."/>
            <person name="Lokyitsang T."/>
            <person name="Lokyitsang Y."/>
            <person name="Lubonja R."/>
            <person name="Lui A."/>
            <person name="MacDonald P."/>
            <person name="Magnisalis V."/>
            <person name="Maru K."/>
            <person name="Matthews C."/>
            <person name="McCusker W."/>
            <person name="McDonough S."/>
            <person name="Mehta T."/>
            <person name="Meldrim J."/>
            <person name="Meneus L."/>
            <person name="Mihai O."/>
            <person name="Mihalev A."/>
            <person name="Mihova T."/>
            <person name="Mittelman R."/>
            <person name="Mlenga V."/>
            <person name="Montmayeur A."/>
            <person name="Mulrain L."/>
            <person name="Navidi A."/>
            <person name="Naylor J."/>
            <person name="Negash T."/>
            <person name="Nguyen T."/>
            <person name="Nguyen N."/>
            <person name="Nicol R."/>
            <person name="Norbu C."/>
            <person name="Norbu N."/>
            <person name="Novod N."/>
            <person name="O'Neill B."/>
            <person name="Osman S."/>
            <person name="Markiewicz E."/>
            <person name="Oyono O.L."/>
            <person name="Patti C."/>
            <person name="Phunkhang P."/>
            <person name="Pierre F."/>
            <person name="Priest M."/>
            <person name="Raghuraman S."/>
            <person name="Rege F."/>
            <person name="Reyes R."/>
            <person name="Rise C."/>
            <person name="Rogov P."/>
            <person name="Ross K."/>
            <person name="Ryan E."/>
            <person name="Settipalli S."/>
            <person name="Shea T."/>
            <person name="Sherpa N."/>
            <person name="Shi L."/>
            <person name="Shih D."/>
            <person name="Sparrow T."/>
            <person name="Spaulding J."/>
            <person name="Stalker J."/>
            <person name="Stange-Thomann N."/>
            <person name="Stavropoulos S."/>
            <person name="Stone C."/>
            <person name="Strader C."/>
            <person name="Tesfaye S."/>
            <person name="Thomson T."/>
            <person name="Thoulutsang Y."/>
            <person name="Thoulutsang D."/>
            <person name="Topham K."/>
            <person name="Topping I."/>
            <person name="Tsamla T."/>
            <person name="Vassiliev H."/>
            <person name="Vo A."/>
            <person name="Wangchuk T."/>
            <person name="Wangdi T."/>
            <person name="Weiand M."/>
            <person name="Wilkinson J."/>
            <person name="Wilson A."/>
            <person name="Yadav S."/>
            <person name="Young G."/>
            <person name="Yu Q."/>
            <person name="Zembek L."/>
            <person name="Zhong D."/>
            <person name="Zimmer A."/>
            <person name="Zwirko Z."/>
            <person name="Jaffe D.B."/>
            <person name="Alvarez P."/>
            <person name="Brockman W."/>
            <person name="Butler J."/>
            <person name="Chin C."/>
            <person name="Gnerre S."/>
            <person name="Grabherr M."/>
            <person name="Kleber M."/>
            <person name="Mauceli E."/>
            <person name="MacCallum I."/>
        </authorList>
    </citation>
    <scope>NUCLEOTIDE SEQUENCE [LARGE SCALE GENOMIC DNA]</scope>
    <source>
        <strain evidence="2">MSH-3 / Tucson 14011-0111.49</strain>
    </source>
</reference>
<dbReference type="EMBL" id="CH479180">
    <property type="protein sequence ID" value="EDW28498.1"/>
    <property type="molecule type" value="Genomic_DNA"/>
</dbReference>
<gene>
    <name evidence="1" type="primary">Dper\GL18917</name>
    <name evidence="1" type="ORF">Dper_GL18917</name>
</gene>
<protein>
    <submittedName>
        <fullName evidence="1">GL18917</fullName>
    </submittedName>
</protein>